<feature type="coiled-coil region" evidence="3">
    <location>
        <begin position="380"/>
        <end position="407"/>
    </location>
</feature>
<evidence type="ECO:0000313" key="6">
    <source>
        <dbReference type="Proteomes" id="UP000005113"/>
    </source>
</evidence>
<dbReference type="OrthoDB" id="9758700at2"/>
<dbReference type="InterPro" id="IPR024615">
    <property type="entry name" value="CRISPR-assoc_Cmr2_N"/>
</dbReference>
<evidence type="ECO:0000256" key="3">
    <source>
        <dbReference type="SAM" id="Coils"/>
    </source>
</evidence>
<protein>
    <submittedName>
        <fullName evidence="5">CRISPR-associated protein Cas10/Cmr2, subtype III-B</fullName>
    </submittedName>
</protein>
<dbReference type="Gene3D" id="3.30.70.270">
    <property type="match status" value="1"/>
</dbReference>
<feature type="domain" description="GGDEF" evidence="4">
    <location>
        <begin position="362"/>
        <end position="504"/>
    </location>
</feature>
<evidence type="ECO:0000313" key="5">
    <source>
        <dbReference type="EMBL" id="EJF54688.1"/>
    </source>
</evidence>
<dbReference type="InterPro" id="IPR043128">
    <property type="entry name" value="Rev_trsase/Diguanyl_cyclase"/>
</dbReference>
<dbReference type="NCBIfam" id="TIGR02577">
    <property type="entry name" value="cas_TM1794_Cmr2"/>
    <property type="match status" value="1"/>
</dbReference>
<dbReference type="InterPro" id="IPR013407">
    <property type="entry name" value="CRISPR-assoc_prot_Cmr2"/>
</dbReference>
<dbReference type="GO" id="GO:0000166">
    <property type="term" value="F:nucleotide binding"/>
    <property type="evidence" value="ECO:0007669"/>
    <property type="project" value="UniProtKB-KW"/>
</dbReference>
<dbReference type="Pfam" id="PF22335">
    <property type="entry name" value="Cas10-Cmr2_palm2"/>
    <property type="match status" value="1"/>
</dbReference>
<dbReference type="RefSeq" id="WP_002660495.1">
    <property type="nucleotide sequence ID" value="NZ_JH719942.1"/>
</dbReference>
<dbReference type="InterPro" id="IPR038242">
    <property type="entry name" value="Cmr2_N"/>
</dbReference>
<dbReference type="InterPro" id="IPR054767">
    <property type="entry name" value="Cas10-Cmr2_palm2"/>
</dbReference>
<dbReference type="GO" id="GO:0051607">
    <property type="term" value="P:defense response to virus"/>
    <property type="evidence" value="ECO:0007669"/>
    <property type="project" value="UniProtKB-KW"/>
</dbReference>
<gene>
    <name evidence="5" type="ORF">SapgrDRAFT_3039</name>
</gene>
<dbReference type="InterPro" id="IPR000160">
    <property type="entry name" value="GGDEF_dom"/>
</dbReference>
<dbReference type="EMBL" id="JH719942">
    <property type="protein sequence ID" value="EJF54688.1"/>
    <property type="molecule type" value="Genomic_DNA"/>
</dbReference>
<proteinExistence type="predicted"/>
<dbReference type="HOGENOM" id="CLU_012640_1_0_10"/>
<keyword evidence="2" id="KW-0051">Antiviral defense</keyword>
<dbReference type="Proteomes" id="UP000005113">
    <property type="component" value="Unassembled WGS sequence"/>
</dbReference>
<evidence type="ECO:0000256" key="1">
    <source>
        <dbReference type="ARBA" id="ARBA00022741"/>
    </source>
</evidence>
<sequence length="638" mass="74292">MTTTKHLFIFTIGPVQSFISKARKTQDLYVGSRMLSDLIGQAMKKLEGLEPKVEFVFPNKEVASKSNKEVASKSNKEVASNPNRFVAELSRDSTVDWQSHFEELQKHIFDYLKKDVTGGISFPASWFAQIEDYFTCYYSSLQYTDDTEFIAALSDLERQLAERKNIRDFAFFEEQGRKCMIDGEYNVKIYRKNDKEENASDDEKLRKKKYLFDADILILGANEKSSVNYRALKKGEGLSAISFLKRLYAEKEEKDIALFPSIAEIALRPTIESVMDEVESKAIELALLDCKYKLGIPLKREHLNKGSKKYDAWDLYYEDNWTKKHFEENGLDLSALDKSNLVIEKRDELLQLIKDNSKTLAKYYAIVFFDADDMGKKLQAAESKEDYQRLSNRLANFAQKARKITDENAWGRTVYAGGDDFVGFFNLNYVFSRLKRLRVEFDRIVNRGEDMGEKEKKEYQLTFSAGLAVGHYKTPLGIVLNEARGMERRAKSVEGKNAIAIAVLKRSGEIHETVWPWSFENDGQEYWPIEFLDELTSIYKAEELSKRFNQKLAEQFRSLVDTNGKLKDELQDVLKRNLQKRWERQLNVKEETTEDKRSNWKVLYKLHEETHRKNYGGFQNFMSFIDIAEFISRELNRK</sequence>
<evidence type="ECO:0000256" key="2">
    <source>
        <dbReference type="ARBA" id="ARBA00023118"/>
    </source>
</evidence>
<name>J1I8B6_9BACT</name>
<keyword evidence="3" id="KW-0175">Coiled coil</keyword>
<dbReference type="AlphaFoldDB" id="J1I8B6"/>
<keyword evidence="1" id="KW-0547">Nucleotide-binding</keyword>
<reference evidence="6" key="1">
    <citation type="journal article" date="2012" name="Stand. Genomic Sci.">
        <title>Permanent draft genome sequence of the gliding predator Saprospira grandis strain Sa g1 (= HR1).</title>
        <authorList>
            <person name="Mavromatis K."/>
            <person name="Chertkov O."/>
            <person name="Lapidus A."/>
            <person name="Nolan M."/>
            <person name="Lucas S."/>
            <person name="Tice H."/>
            <person name="Del Rio T.G."/>
            <person name="Cheng J.F."/>
            <person name="Han C."/>
            <person name="Tapia R."/>
            <person name="Bruce D."/>
            <person name="Goodwin L.A."/>
            <person name="Pitluck S."/>
            <person name="Huntemann M."/>
            <person name="Liolios K."/>
            <person name="Pagani I."/>
            <person name="Ivanova N."/>
            <person name="Mikhailova N."/>
            <person name="Pati A."/>
            <person name="Chen A."/>
            <person name="Palaniappan K."/>
            <person name="Land M."/>
            <person name="Brambilla E.M."/>
            <person name="Rohde M."/>
            <person name="Spring S."/>
            <person name="Goker M."/>
            <person name="Detter J.C."/>
            <person name="Bristow J."/>
            <person name="Eisen J.A."/>
            <person name="Markowitz V."/>
            <person name="Hugenholtz P."/>
            <person name="Kyrpides N.C."/>
            <person name="Klenk H.P."/>
            <person name="Woyke T."/>
        </authorList>
    </citation>
    <scope>NUCLEOTIDE SEQUENCE [LARGE SCALE GENOMIC DNA]</scope>
    <source>
        <strain evidence="6">DSM 2844</strain>
    </source>
</reference>
<evidence type="ECO:0000259" key="4">
    <source>
        <dbReference type="PROSITE" id="PS50887"/>
    </source>
</evidence>
<accession>J1I8B6</accession>
<dbReference type="Pfam" id="PF12469">
    <property type="entry name" value="Cmr2_N"/>
    <property type="match status" value="1"/>
</dbReference>
<dbReference type="PROSITE" id="PS50887">
    <property type="entry name" value="GGDEF"/>
    <property type="match status" value="1"/>
</dbReference>
<organism evidence="5 6">
    <name type="scientific">Saprospira grandis DSM 2844</name>
    <dbReference type="NCBI Taxonomy" id="694433"/>
    <lineage>
        <taxon>Bacteria</taxon>
        <taxon>Pseudomonadati</taxon>
        <taxon>Bacteroidota</taxon>
        <taxon>Saprospiria</taxon>
        <taxon>Saprospirales</taxon>
        <taxon>Saprospiraceae</taxon>
        <taxon>Saprospira</taxon>
    </lineage>
</organism>
<dbReference type="Gene3D" id="3.30.70.2220">
    <property type="entry name" value="CRISPR-Cas system, Cmr2 subunit, D1 domain, cysteine cluster"/>
    <property type="match status" value="1"/>
</dbReference>